<dbReference type="InterPro" id="IPR001496">
    <property type="entry name" value="SOCS_box"/>
</dbReference>
<keyword evidence="3" id="KW-0833">Ubl conjugation pathway</keyword>
<evidence type="ECO:0000256" key="1">
    <source>
        <dbReference type="ARBA" id="ARBA00022604"/>
    </source>
</evidence>
<dbReference type="PANTHER" id="PTHR10155">
    <property type="entry name" value="PHOSPHATIDYLINOSITOL 3-KINASE REGULATORY SUBUNIT"/>
    <property type="match status" value="1"/>
</dbReference>
<dbReference type="GO" id="GO:0035556">
    <property type="term" value="P:intracellular signal transduction"/>
    <property type="evidence" value="ECO:0007669"/>
    <property type="project" value="InterPro"/>
</dbReference>
<dbReference type="PANTHER" id="PTHR10155:SF32">
    <property type="entry name" value="LP02169P"/>
    <property type="match status" value="1"/>
</dbReference>
<dbReference type="PROSITE" id="PS50001">
    <property type="entry name" value="SH2"/>
    <property type="match status" value="1"/>
</dbReference>
<dbReference type="InterPro" id="IPR000980">
    <property type="entry name" value="SH2"/>
</dbReference>
<evidence type="ECO:0000256" key="5">
    <source>
        <dbReference type="PROSITE-ProRule" id="PRU00191"/>
    </source>
</evidence>
<accession>E9FV84</accession>
<dbReference type="SUPFAM" id="SSF158235">
    <property type="entry name" value="SOCS box-like"/>
    <property type="match status" value="1"/>
</dbReference>
<dbReference type="SMART" id="SM00969">
    <property type="entry name" value="SOCS_box"/>
    <property type="match status" value="1"/>
</dbReference>
<dbReference type="PROSITE" id="PS50225">
    <property type="entry name" value="SOCS"/>
    <property type="match status" value="1"/>
</dbReference>
<evidence type="ECO:0000313" key="8">
    <source>
        <dbReference type="EMBL" id="EFX89153.1"/>
    </source>
</evidence>
<dbReference type="Pfam" id="PF07525">
    <property type="entry name" value="SOCS_box"/>
    <property type="match status" value="1"/>
</dbReference>
<dbReference type="PhylomeDB" id="E9FV84"/>
<dbReference type="CDD" id="cd03717">
    <property type="entry name" value="SOCS_SOCS_like"/>
    <property type="match status" value="1"/>
</dbReference>
<dbReference type="KEGG" id="dpx:DAPPUDRAFT_41292"/>
<protein>
    <recommendedName>
        <fullName evidence="10">Suppressor of cytokine signaling</fullName>
    </recommendedName>
</protein>
<evidence type="ECO:0000259" key="7">
    <source>
        <dbReference type="PROSITE" id="PS50225"/>
    </source>
</evidence>
<dbReference type="PRINTS" id="PR00401">
    <property type="entry name" value="SH2DOMAIN"/>
</dbReference>
<dbReference type="InterPro" id="IPR036860">
    <property type="entry name" value="SH2_dom_sf"/>
</dbReference>
<keyword evidence="2" id="KW-0734">Signal transduction inhibitor</keyword>
<dbReference type="Gene3D" id="1.10.750.20">
    <property type="entry name" value="SOCS box"/>
    <property type="match status" value="1"/>
</dbReference>
<dbReference type="InParanoid" id="E9FV84"/>
<dbReference type="CDD" id="cd10387">
    <property type="entry name" value="SH2_SOCS6"/>
    <property type="match status" value="1"/>
</dbReference>
<dbReference type="InterPro" id="IPR036036">
    <property type="entry name" value="SOCS_box-like_dom_sf"/>
</dbReference>
<dbReference type="SMART" id="SM00252">
    <property type="entry name" value="SH2"/>
    <property type="match status" value="1"/>
</dbReference>
<reference evidence="8 9" key="1">
    <citation type="journal article" date="2011" name="Science">
        <title>The ecoresponsive genome of Daphnia pulex.</title>
        <authorList>
            <person name="Colbourne J.K."/>
            <person name="Pfrender M.E."/>
            <person name="Gilbert D."/>
            <person name="Thomas W.K."/>
            <person name="Tucker A."/>
            <person name="Oakley T.H."/>
            <person name="Tokishita S."/>
            <person name="Aerts A."/>
            <person name="Arnold G.J."/>
            <person name="Basu M.K."/>
            <person name="Bauer D.J."/>
            <person name="Caceres C.E."/>
            <person name="Carmel L."/>
            <person name="Casola C."/>
            <person name="Choi J.H."/>
            <person name="Detter J.C."/>
            <person name="Dong Q."/>
            <person name="Dusheyko S."/>
            <person name="Eads B.D."/>
            <person name="Frohlich T."/>
            <person name="Geiler-Samerotte K.A."/>
            <person name="Gerlach D."/>
            <person name="Hatcher P."/>
            <person name="Jogdeo S."/>
            <person name="Krijgsveld J."/>
            <person name="Kriventseva E.V."/>
            <person name="Kultz D."/>
            <person name="Laforsch C."/>
            <person name="Lindquist E."/>
            <person name="Lopez J."/>
            <person name="Manak J.R."/>
            <person name="Muller J."/>
            <person name="Pangilinan J."/>
            <person name="Patwardhan R.P."/>
            <person name="Pitluck S."/>
            <person name="Pritham E.J."/>
            <person name="Rechtsteiner A."/>
            <person name="Rho M."/>
            <person name="Rogozin I.B."/>
            <person name="Sakarya O."/>
            <person name="Salamov A."/>
            <person name="Schaack S."/>
            <person name="Shapiro H."/>
            <person name="Shiga Y."/>
            <person name="Skalitzky C."/>
            <person name="Smith Z."/>
            <person name="Souvorov A."/>
            <person name="Sung W."/>
            <person name="Tang Z."/>
            <person name="Tsuchiya D."/>
            <person name="Tu H."/>
            <person name="Vos H."/>
            <person name="Wang M."/>
            <person name="Wolf Y.I."/>
            <person name="Yamagata H."/>
            <person name="Yamada T."/>
            <person name="Ye Y."/>
            <person name="Shaw J.R."/>
            <person name="Andrews J."/>
            <person name="Crease T.J."/>
            <person name="Tang H."/>
            <person name="Lucas S.M."/>
            <person name="Robertson H.M."/>
            <person name="Bork P."/>
            <person name="Koonin E.V."/>
            <person name="Zdobnov E.M."/>
            <person name="Grigoriev I.V."/>
            <person name="Lynch M."/>
            <person name="Boore J.L."/>
        </authorList>
    </citation>
    <scope>NUCLEOTIDE SEQUENCE [LARGE SCALE GENOMIC DNA]</scope>
</reference>
<evidence type="ECO:0000256" key="2">
    <source>
        <dbReference type="ARBA" id="ARBA00022700"/>
    </source>
</evidence>
<organism evidence="8 9">
    <name type="scientific">Daphnia pulex</name>
    <name type="common">Water flea</name>
    <dbReference type="NCBI Taxonomy" id="6669"/>
    <lineage>
        <taxon>Eukaryota</taxon>
        <taxon>Metazoa</taxon>
        <taxon>Ecdysozoa</taxon>
        <taxon>Arthropoda</taxon>
        <taxon>Crustacea</taxon>
        <taxon>Branchiopoda</taxon>
        <taxon>Diplostraca</taxon>
        <taxon>Cladocera</taxon>
        <taxon>Anomopoda</taxon>
        <taxon>Daphniidae</taxon>
        <taxon>Daphnia</taxon>
    </lineage>
</organism>
<dbReference type="Gene3D" id="3.30.505.10">
    <property type="entry name" value="SH2 domain"/>
    <property type="match status" value="1"/>
</dbReference>
<feature type="non-terminal residue" evidence="8">
    <location>
        <position position="166"/>
    </location>
</feature>
<dbReference type="InterPro" id="IPR035865">
    <property type="entry name" value="SOCS6_SH2"/>
</dbReference>
<evidence type="ECO:0000313" key="9">
    <source>
        <dbReference type="Proteomes" id="UP000000305"/>
    </source>
</evidence>
<dbReference type="STRING" id="6669.E9FV84"/>
<dbReference type="SMART" id="SM00253">
    <property type="entry name" value="SOCS"/>
    <property type="match status" value="1"/>
</dbReference>
<dbReference type="SUPFAM" id="SSF55550">
    <property type="entry name" value="SH2 domain"/>
    <property type="match status" value="1"/>
</dbReference>
<gene>
    <name evidence="8" type="ORF">DAPPUDRAFT_41292</name>
</gene>
<keyword evidence="9" id="KW-1185">Reference proteome</keyword>
<proteinExistence type="predicted"/>
<dbReference type="OMA" id="RDSENDY"/>
<dbReference type="GO" id="GO:0035591">
    <property type="term" value="F:signaling adaptor activity"/>
    <property type="evidence" value="ECO:0000318"/>
    <property type="project" value="GO_Central"/>
</dbReference>
<feature type="domain" description="SOCS box" evidence="7">
    <location>
        <begin position="117"/>
        <end position="161"/>
    </location>
</feature>
<dbReference type="HOGENOM" id="CLU_079452_4_2_1"/>
<dbReference type="Pfam" id="PF00017">
    <property type="entry name" value="SH2"/>
    <property type="match status" value="1"/>
</dbReference>
<evidence type="ECO:0000256" key="4">
    <source>
        <dbReference type="ARBA" id="ARBA00022999"/>
    </source>
</evidence>
<dbReference type="EMBL" id="GL732525">
    <property type="protein sequence ID" value="EFX89153.1"/>
    <property type="molecule type" value="Genomic_DNA"/>
</dbReference>
<dbReference type="OrthoDB" id="6270897at2759"/>
<evidence type="ECO:0000256" key="3">
    <source>
        <dbReference type="ARBA" id="ARBA00022786"/>
    </source>
</evidence>
<keyword evidence="1" id="KW-0341">Growth regulation</keyword>
<dbReference type="FunFam" id="3.30.505.10:FF:000036">
    <property type="entry name" value="Suppressor of cytokine signaling 6"/>
    <property type="match status" value="1"/>
</dbReference>
<dbReference type="AlphaFoldDB" id="E9FV84"/>
<evidence type="ECO:0008006" key="10">
    <source>
        <dbReference type="Google" id="ProtNLM"/>
    </source>
</evidence>
<sequence>SNLAWELFKLVKYGWYWGRMTRGEAERKLVDQPDGAFLVRDSSDDCHLLSLSFRSYGRTLHTRIEHTNGYFSFYAYPEAEQHSSVGQLIEHLMDTSRSGIFCYSRSRSPGSPSYPVRLTKPVSRFSEVLPLQYMCRFVIRQYVRMDHIEALPLPESLKSFIVRGNS</sequence>
<dbReference type="Proteomes" id="UP000000305">
    <property type="component" value="Unassembled WGS sequence"/>
</dbReference>
<keyword evidence="4 5" id="KW-0727">SH2 domain</keyword>
<name>E9FV84_DAPPU</name>
<evidence type="ECO:0000259" key="6">
    <source>
        <dbReference type="PROSITE" id="PS50001"/>
    </source>
</evidence>
<feature type="domain" description="SH2" evidence="6">
    <location>
        <begin position="15"/>
        <end position="122"/>
    </location>
</feature>
<dbReference type="eggNOG" id="KOG4566">
    <property type="taxonomic scope" value="Eukaryota"/>
</dbReference>
<dbReference type="GO" id="GO:0009968">
    <property type="term" value="P:negative regulation of signal transduction"/>
    <property type="evidence" value="ECO:0007669"/>
    <property type="project" value="UniProtKB-KW"/>
</dbReference>